<name>A0A377PME1_HAFAL</name>
<dbReference type="AlphaFoldDB" id="A0A377PME1"/>
<protein>
    <submittedName>
        <fullName evidence="1">Toxin YkfI</fullName>
    </submittedName>
</protein>
<evidence type="ECO:0000313" key="2">
    <source>
        <dbReference type="Proteomes" id="UP000254821"/>
    </source>
</evidence>
<organism evidence="1 2">
    <name type="scientific">Hafnia alvei</name>
    <dbReference type="NCBI Taxonomy" id="569"/>
    <lineage>
        <taxon>Bacteria</taxon>
        <taxon>Pseudomonadati</taxon>
        <taxon>Pseudomonadota</taxon>
        <taxon>Gammaproteobacteria</taxon>
        <taxon>Enterobacterales</taxon>
        <taxon>Hafniaceae</taxon>
        <taxon>Hafnia</taxon>
    </lineage>
</organism>
<sequence length="121" mass="13935">MKFLTATNMRAEKPRLSPVTIWQMLLSRLLEKHYGLTLNDTPFCDETVMQEHIDAGITLANAVNFLVEKNELIRIDRNGFTLQERTPYLTVTDIFHARRACGLMSSCSYREVSNIVLSRSR</sequence>
<dbReference type="RefSeq" id="WP_043495124.1">
    <property type="nucleotide sequence ID" value="NZ_CAUEKE010000001.1"/>
</dbReference>
<dbReference type="Pfam" id="PF06755">
    <property type="entry name" value="CbtA_toxin"/>
    <property type="match status" value="1"/>
</dbReference>
<evidence type="ECO:0000313" key="1">
    <source>
        <dbReference type="EMBL" id="STQ81666.1"/>
    </source>
</evidence>
<gene>
    <name evidence="1" type="primary">ykfI</name>
    <name evidence="1" type="ORF">NCTC8105_03853</name>
</gene>
<dbReference type="Proteomes" id="UP000254821">
    <property type="component" value="Unassembled WGS sequence"/>
</dbReference>
<proteinExistence type="predicted"/>
<accession>A0A377PME1</accession>
<reference evidence="1 2" key="1">
    <citation type="submission" date="2018-06" db="EMBL/GenBank/DDBJ databases">
        <authorList>
            <consortium name="Pathogen Informatics"/>
            <person name="Doyle S."/>
        </authorList>
    </citation>
    <scope>NUCLEOTIDE SEQUENCE [LARGE SCALE GENOMIC DNA]</scope>
    <source>
        <strain evidence="1 2">NCTC8105</strain>
    </source>
</reference>
<dbReference type="InterPro" id="IPR009610">
    <property type="entry name" value="CbtA_toxin"/>
</dbReference>
<dbReference type="EMBL" id="UGHP01000001">
    <property type="protein sequence ID" value="STQ81666.1"/>
    <property type="molecule type" value="Genomic_DNA"/>
</dbReference>